<evidence type="ECO:0000313" key="1">
    <source>
        <dbReference type="EMBL" id="AFK66708.1"/>
    </source>
</evidence>
<keyword evidence="2" id="KW-1185">Reference proteome</keyword>
<sequence length="97" mass="11388">MNAAKVLTKEIKLKLKVDIAKALGLECYSHHTDEEMKSYLEDPDWYGDVVFTFNEKFFVIEYPKTRSIEQIWGEAADKIIDRLNNFITMEGFKEDAY</sequence>
<dbReference type="KEGG" id="vg:13165529"/>
<proteinExistence type="predicted"/>
<dbReference type="GeneID" id="13165529"/>
<accession>I3UMJ3</accession>
<reference evidence="1 2" key="1">
    <citation type="journal article" date="2013" name="Extremophiles">
        <title>Genomic analysis of cold-active Colwelliaphage 9A and psychrophilic phage-host interactions.</title>
        <authorList>
            <person name="Colangelo-Lillis J.R."/>
            <person name="Deming J.W."/>
        </authorList>
    </citation>
    <scope>NUCLEOTIDE SEQUENCE [LARGE SCALE GENOMIC DNA]</scope>
    <source>
        <strain evidence="1">9A</strain>
    </source>
</reference>
<dbReference type="Proteomes" id="UP000005266">
    <property type="component" value="Segment"/>
</dbReference>
<name>I3UMJ3_9CAUD</name>
<evidence type="ECO:0000313" key="2">
    <source>
        <dbReference type="Proteomes" id="UP000005266"/>
    </source>
</evidence>
<organism evidence="1 2">
    <name type="scientific">Colwellia phage 9A</name>
    <dbReference type="NCBI Taxonomy" id="765765"/>
    <lineage>
        <taxon>Viruses</taxon>
        <taxon>Duplodnaviria</taxon>
        <taxon>Heunggongvirae</taxon>
        <taxon>Uroviricota</taxon>
        <taxon>Caudoviricetes</taxon>
        <taxon>Franklinbayvirus</taxon>
        <taxon>Franklinbayvirus fv9A</taxon>
    </lineage>
</organism>
<gene>
    <name evidence="1" type="ORF">COPG_00112</name>
</gene>
<dbReference type="EMBL" id="HQ317390">
    <property type="protein sequence ID" value="AFK66708.1"/>
    <property type="molecule type" value="Genomic_DNA"/>
</dbReference>
<dbReference type="RefSeq" id="YP_006489298.1">
    <property type="nucleotide sequence ID" value="NC_018088.1"/>
</dbReference>
<protein>
    <submittedName>
        <fullName evidence="1">Uncharacterized protein</fullName>
    </submittedName>
</protein>